<evidence type="ECO:0000313" key="14">
    <source>
        <dbReference type="Proteomes" id="UP000427906"/>
    </source>
</evidence>
<dbReference type="AlphaFoldDB" id="A0A5K7Z0V1"/>
<evidence type="ECO:0000256" key="1">
    <source>
        <dbReference type="ARBA" id="ARBA00008279"/>
    </source>
</evidence>
<dbReference type="GO" id="GO:0043022">
    <property type="term" value="F:ribosome binding"/>
    <property type="evidence" value="ECO:0007669"/>
    <property type="project" value="TreeGrafter"/>
</dbReference>
<feature type="binding site" evidence="8">
    <location>
        <begin position="294"/>
        <end position="297"/>
    </location>
    <ligand>
        <name>GTP</name>
        <dbReference type="ChEBI" id="CHEBI:37565"/>
        <label>2</label>
    </ligand>
</feature>
<dbReference type="NCBIfam" id="TIGR00231">
    <property type="entry name" value="small_GTP"/>
    <property type="match status" value="2"/>
</dbReference>
<dbReference type="FunFam" id="3.40.50.300:FF:000040">
    <property type="entry name" value="GTPase Der"/>
    <property type="match status" value="1"/>
</dbReference>
<dbReference type="KEGG" id="dalk:DSCA_60440"/>
<feature type="binding site" evidence="8">
    <location>
        <begin position="9"/>
        <end position="16"/>
    </location>
    <ligand>
        <name>GTP</name>
        <dbReference type="ChEBI" id="CHEBI:37565"/>
        <label>1</label>
    </ligand>
</feature>
<keyword evidence="6 8" id="KW-0342">GTP-binding</keyword>
<dbReference type="Pfam" id="PF14714">
    <property type="entry name" value="KH_dom-like"/>
    <property type="match status" value="1"/>
</dbReference>
<feature type="domain" description="EngA-type G" evidence="12">
    <location>
        <begin position="176"/>
        <end position="352"/>
    </location>
</feature>
<dbReference type="Gene3D" id="3.30.300.20">
    <property type="match status" value="1"/>
</dbReference>
<evidence type="ECO:0000256" key="3">
    <source>
        <dbReference type="ARBA" id="ARBA00022517"/>
    </source>
</evidence>
<evidence type="ECO:0000256" key="6">
    <source>
        <dbReference type="ARBA" id="ARBA00023134"/>
    </source>
</evidence>
<dbReference type="InterPro" id="IPR015946">
    <property type="entry name" value="KH_dom-like_a/b"/>
</dbReference>
<evidence type="ECO:0000256" key="2">
    <source>
        <dbReference type="ARBA" id="ARBA00020953"/>
    </source>
</evidence>
<protein>
    <recommendedName>
        <fullName evidence="2 8">GTPase Der</fullName>
    </recommendedName>
    <alternativeName>
        <fullName evidence="7 8">GTP-binding protein EngA</fullName>
    </alternativeName>
</protein>
<evidence type="ECO:0000256" key="5">
    <source>
        <dbReference type="ARBA" id="ARBA00022741"/>
    </source>
</evidence>
<evidence type="ECO:0000256" key="4">
    <source>
        <dbReference type="ARBA" id="ARBA00022737"/>
    </source>
</evidence>
<dbReference type="PANTHER" id="PTHR43834:SF6">
    <property type="entry name" value="GTPASE DER"/>
    <property type="match status" value="1"/>
</dbReference>
<dbReference type="InterPro" id="IPR016484">
    <property type="entry name" value="GTPase_Der"/>
</dbReference>
<gene>
    <name evidence="8 13" type="primary">der</name>
    <name evidence="13" type="ORF">DSCA_60440</name>
</gene>
<comment type="subunit">
    <text evidence="8">Associates with the 50S ribosomal subunit.</text>
</comment>
<dbReference type="InterPro" id="IPR032859">
    <property type="entry name" value="KH_dom-like"/>
</dbReference>
<dbReference type="PIRSF" id="PIRSF006485">
    <property type="entry name" value="GTP-binding_EngA"/>
    <property type="match status" value="1"/>
</dbReference>
<dbReference type="HAMAP" id="MF_00195">
    <property type="entry name" value="GTPase_Der"/>
    <property type="match status" value="1"/>
</dbReference>
<reference evidence="13 14" key="1">
    <citation type="submission" date="2019-11" db="EMBL/GenBank/DDBJ databases">
        <title>Comparative genomics of hydrocarbon-degrading Desulfosarcina strains.</title>
        <authorList>
            <person name="Watanabe M."/>
            <person name="Kojima H."/>
            <person name="Fukui M."/>
        </authorList>
    </citation>
    <scope>NUCLEOTIDE SEQUENCE [LARGE SCALE GENOMIC DNA]</scope>
    <source>
        <strain evidence="13 14">PL12</strain>
    </source>
</reference>
<dbReference type="InterPro" id="IPR005225">
    <property type="entry name" value="Small_GTP-bd"/>
</dbReference>
<dbReference type="CDD" id="cd01894">
    <property type="entry name" value="EngA1"/>
    <property type="match status" value="1"/>
</dbReference>
<feature type="compositionally biased region" description="Basic residues" evidence="11">
    <location>
        <begin position="446"/>
        <end position="463"/>
    </location>
</feature>
<dbReference type="EMBL" id="AP021874">
    <property type="protein sequence ID" value="BBO72114.1"/>
    <property type="molecule type" value="Genomic_DNA"/>
</dbReference>
<dbReference type="OrthoDB" id="9805918at2"/>
<dbReference type="InterPro" id="IPR031166">
    <property type="entry name" value="G_ENGA"/>
</dbReference>
<feature type="binding site" evidence="8">
    <location>
        <begin position="229"/>
        <end position="233"/>
    </location>
    <ligand>
        <name>GTP</name>
        <dbReference type="ChEBI" id="CHEBI:37565"/>
        <label>2</label>
    </ligand>
</feature>
<dbReference type="GO" id="GO:0005525">
    <property type="term" value="F:GTP binding"/>
    <property type="evidence" value="ECO:0007669"/>
    <property type="project" value="UniProtKB-UniRule"/>
</dbReference>
<feature type="binding site" evidence="8">
    <location>
        <begin position="119"/>
        <end position="122"/>
    </location>
    <ligand>
        <name>GTP</name>
        <dbReference type="ChEBI" id="CHEBI:37565"/>
        <label>1</label>
    </ligand>
</feature>
<dbReference type="PRINTS" id="PR00326">
    <property type="entry name" value="GTP1OBG"/>
</dbReference>
<accession>A0A5K7Z0V1</accession>
<dbReference type="FunFam" id="3.30.300.20:FF:000004">
    <property type="entry name" value="GTPase Der"/>
    <property type="match status" value="1"/>
</dbReference>
<dbReference type="Gene3D" id="3.40.50.300">
    <property type="entry name" value="P-loop containing nucleotide triphosphate hydrolases"/>
    <property type="match status" value="2"/>
</dbReference>
<dbReference type="InterPro" id="IPR027417">
    <property type="entry name" value="P-loop_NTPase"/>
</dbReference>
<proteinExistence type="inferred from homology"/>
<keyword evidence="4 10" id="KW-0677">Repeat</keyword>
<feature type="binding site" evidence="8">
    <location>
        <begin position="56"/>
        <end position="60"/>
    </location>
    <ligand>
        <name>GTP</name>
        <dbReference type="ChEBI" id="CHEBI:37565"/>
        <label>1</label>
    </ligand>
</feature>
<dbReference type="CDD" id="cd01895">
    <property type="entry name" value="EngA2"/>
    <property type="match status" value="1"/>
</dbReference>
<sequence>MKPIVAIVGRPNVGKSTLFNRITRSRDAIVDDLPGVTRDRNFGDARWDDKAFTLVDTGGFAEGDDDAFAPHIRQQVEQAIIDADAIILLLDGKGGISPFDADLIAILRTVDKPAFYVVNKIDGEGQEKALSDFYSLGIDTLFPVSAEHGYGVASFLDELTAGFPEMDAKEERSDAIRIAVVGKPNAGKSSMINAILGEDRLVVSEVAGTTRDSIDSVFHRGDRKYVLVDTAGIRRKGKVSFRLEKFSIIKALRSLERCDVALIIIDADVGISDQDVRVAGYAYDRGCGAIFLLNKWDLVDNRDGKALKRLTEKLRMDAKFLSFAPVTTVSAKTGQRIQRIFPLVDQVYAQYAARITTGQLNKAMDKALTRTEPSLHKGTRLKFYYATQVSTRPPTFVSFVNFPGGVHFSYQRYLINQIREAFSLDKTPVRLLLRQRTGKNPDFLNKKRTPASWKKKRRTKSKR</sequence>
<comment type="similarity">
    <text evidence="1 8 9 10">Belongs to the TRAFAC class TrmE-Era-EngA-EngB-Septin-like GTPase superfamily. EngA (Der) GTPase family.</text>
</comment>
<organism evidence="13 14">
    <name type="scientific">Desulfosarcina alkanivorans</name>
    <dbReference type="NCBI Taxonomy" id="571177"/>
    <lineage>
        <taxon>Bacteria</taxon>
        <taxon>Pseudomonadati</taxon>
        <taxon>Thermodesulfobacteriota</taxon>
        <taxon>Desulfobacteria</taxon>
        <taxon>Desulfobacterales</taxon>
        <taxon>Desulfosarcinaceae</taxon>
        <taxon>Desulfosarcina</taxon>
    </lineage>
</organism>
<evidence type="ECO:0000256" key="8">
    <source>
        <dbReference type="HAMAP-Rule" id="MF_00195"/>
    </source>
</evidence>
<dbReference type="FunFam" id="3.40.50.300:FF:000057">
    <property type="entry name" value="GTPase Der"/>
    <property type="match status" value="1"/>
</dbReference>
<feature type="binding site" evidence="8">
    <location>
        <begin position="182"/>
        <end position="189"/>
    </location>
    <ligand>
        <name>GTP</name>
        <dbReference type="ChEBI" id="CHEBI:37565"/>
        <label>2</label>
    </ligand>
</feature>
<feature type="domain" description="EngA-type G" evidence="12">
    <location>
        <begin position="3"/>
        <end position="167"/>
    </location>
</feature>
<evidence type="ECO:0000256" key="7">
    <source>
        <dbReference type="ARBA" id="ARBA00032345"/>
    </source>
</evidence>
<dbReference type="InterPro" id="IPR006073">
    <property type="entry name" value="GTP-bd"/>
</dbReference>
<dbReference type="SUPFAM" id="SSF52540">
    <property type="entry name" value="P-loop containing nucleoside triphosphate hydrolases"/>
    <property type="match status" value="2"/>
</dbReference>
<keyword evidence="3 8" id="KW-0690">Ribosome biogenesis</keyword>
<dbReference type="Pfam" id="PF01926">
    <property type="entry name" value="MMR_HSR1"/>
    <property type="match status" value="2"/>
</dbReference>
<dbReference type="NCBIfam" id="TIGR03594">
    <property type="entry name" value="GTPase_EngA"/>
    <property type="match status" value="1"/>
</dbReference>
<evidence type="ECO:0000256" key="10">
    <source>
        <dbReference type="RuleBase" id="RU004481"/>
    </source>
</evidence>
<comment type="function">
    <text evidence="8 10">GTPase that plays an essential role in the late steps of ribosome biogenesis.</text>
</comment>
<dbReference type="PANTHER" id="PTHR43834">
    <property type="entry name" value="GTPASE DER"/>
    <property type="match status" value="1"/>
</dbReference>
<evidence type="ECO:0000256" key="9">
    <source>
        <dbReference type="PROSITE-ProRule" id="PRU01049"/>
    </source>
</evidence>
<dbReference type="RefSeq" id="WP_155319868.1">
    <property type="nucleotide sequence ID" value="NZ_AP021874.1"/>
</dbReference>
<dbReference type="GO" id="GO:0042254">
    <property type="term" value="P:ribosome biogenesis"/>
    <property type="evidence" value="ECO:0007669"/>
    <property type="project" value="UniProtKB-KW"/>
</dbReference>
<keyword evidence="5 8" id="KW-0547">Nucleotide-binding</keyword>
<name>A0A5K7Z0V1_9BACT</name>
<evidence type="ECO:0000313" key="13">
    <source>
        <dbReference type="EMBL" id="BBO72114.1"/>
    </source>
</evidence>
<dbReference type="PROSITE" id="PS51712">
    <property type="entry name" value="G_ENGA"/>
    <property type="match status" value="2"/>
</dbReference>
<evidence type="ECO:0000256" key="11">
    <source>
        <dbReference type="SAM" id="MobiDB-lite"/>
    </source>
</evidence>
<dbReference type="Proteomes" id="UP000427906">
    <property type="component" value="Chromosome"/>
</dbReference>
<evidence type="ECO:0000259" key="12">
    <source>
        <dbReference type="PROSITE" id="PS51712"/>
    </source>
</evidence>
<keyword evidence="14" id="KW-1185">Reference proteome</keyword>
<feature type="region of interest" description="Disordered" evidence="11">
    <location>
        <begin position="440"/>
        <end position="463"/>
    </location>
</feature>